<dbReference type="AlphaFoldDB" id="A0A2K0U402"/>
<reference evidence="2 3" key="1">
    <citation type="submission" date="2017-02" db="EMBL/GenBank/DDBJ databases">
        <title>Genomes of Trichoderma spp. with biocontrol activity.</title>
        <authorList>
            <person name="Gardiner D."/>
            <person name="Kazan K."/>
            <person name="Vos C."/>
            <person name="Harvey P."/>
        </authorList>
    </citation>
    <scope>NUCLEOTIDE SEQUENCE [LARGE SCALE GENOMIC DNA]</scope>
    <source>
        <strain evidence="2 3">Tr1</strain>
    </source>
</reference>
<proteinExistence type="predicted"/>
<evidence type="ECO:0000313" key="3">
    <source>
        <dbReference type="Proteomes" id="UP000236290"/>
    </source>
</evidence>
<feature type="signal peptide" evidence="1">
    <location>
        <begin position="1"/>
        <end position="20"/>
    </location>
</feature>
<evidence type="ECO:0000256" key="1">
    <source>
        <dbReference type="SAM" id="SignalP"/>
    </source>
</evidence>
<organism evidence="2 3">
    <name type="scientific">Trichoderma harzianum</name>
    <name type="common">Hypocrea lixii</name>
    <dbReference type="NCBI Taxonomy" id="5544"/>
    <lineage>
        <taxon>Eukaryota</taxon>
        <taxon>Fungi</taxon>
        <taxon>Dikarya</taxon>
        <taxon>Ascomycota</taxon>
        <taxon>Pezizomycotina</taxon>
        <taxon>Sordariomycetes</taxon>
        <taxon>Hypocreomycetidae</taxon>
        <taxon>Hypocreales</taxon>
        <taxon>Hypocreaceae</taxon>
        <taxon>Trichoderma</taxon>
    </lineage>
</organism>
<accession>A0A2K0U402</accession>
<protein>
    <submittedName>
        <fullName evidence="2">Uncharacterized protein</fullName>
    </submittedName>
</protein>
<comment type="caution">
    <text evidence="2">The sequence shown here is derived from an EMBL/GenBank/DDBJ whole genome shotgun (WGS) entry which is preliminary data.</text>
</comment>
<evidence type="ECO:0000313" key="2">
    <source>
        <dbReference type="EMBL" id="PNP52522.1"/>
    </source>
</evidence>
<name>A0A2K0U402_TRIHA</name>
<gene>
    <name evidence="2" type="ORF">THARTR1_06869</name>
</gene>
<dbReference type="Proteomes" id="UP000236290">
    <property type="component" value="Unassembled WGS sequence"/>
</dbReference>
<dbReference type="OrthoDB" id="5084295at2759"/>
<feature type="chain" id="PRO_5014360433" evidence="1">
    <location>
        <begin position="21"/>
        <end position="129"/>
    </location>
</feature>
<dbReference type="EMBL" id="MTYI01000106">
    <property type="protein sequence ID" value="PNP52522.1"/>
    <property type="molecule type" value="Genomic_DNA"/>
</dbReference>
<sequence>MKISPILVLLSLGLSSLAQGIPSPSQNPRDLRADSVVQRGFKDGEWTPTEPPATNDIIFKWCGDYNMTMTCSQERLKHGWCCRCSLSPLLKLASFANRGLVDELGVLDPILKNQLEDVGTSAGKCMLFR</sequence>
<keyword evidence="1" id="KW-0732">Signal</keyword>